<dbReference type="EMBL" id="FOHT01000027">
    <property type="protein sequence ID" value="SET88129.1"/>
    <property type="molecule type" value="Genomic_DNA"/>
</dbReference>
<protein>
    <submittedName>
        <fullName evidence="17">Peptidase M48</fullName>
    </submittedName>
    <submittedName>
        <fullName evidence="18">STE24 endopeptidase</fullName>
    </submittedName>
</protein>
<feature type="transmembrane region" description="Helical" evidence="14">
    <location>
        <begin position="327"/>
        <end position="348"/>
    </location>
</feature>
<evidence type="ECO:0000256" key="3">
    <source>
        <dbReference type="ARBA" id="ARBA00022692"/>
    </source>
</evidence>
<evidence type="ECO:0000313" key="19">
    <source>
        <dbReference type="Proteomes" id="UP000023772"/>
    </source>
</evidence>
<evidence type="ECO:0000256" key="2">
    <source>
        <dbReference type="ARBA" id="ARBA00022670"/>
    </source>
</evidence>
<evidence type="ECO:0000256" key="13">
    <source>
        <dbReference type="RuleBase" id="RU003983"/>
    </source>
</evidence>
<dbReference type="Pfam" id="PF01435">
    <property type="entry name" value="Peptidase_M48"/>
    <property type="match status" value="1"/>
</dbReference>
<evidence type="ECO:0000256" key="7">
    <source>
        <dbReference type="ARBA" id="ARBA00022833"/>
    </source>
</evidence>
<comment type="subcellular location">
    <subcellularLocation>
        <location evidence="1">Endoplasmic reticulum membrane</location>
        <topology evidence="1">Multi-pass membrane protein</topology>
    </subcellularLocation>
</comment>
<keyword evidence="8 14" id="KW-1133">Transmembrane helix</keyword>
<keyword evidence="6" id="KW-0256">Endoplasmic reticulum</keyword>
<evidence type="ECO:0000259" key="16">
    <source>
        <dbReference type="Pfam" id="PF16491"/>
    </source>
</evidence>
<feature type="transmembrane region" description="Helical" evidence="14">
    <location>
        <begin position="173"/>
        <end position="192"/>
    </location>
</feature>
<dbReference type="GO" id="GO:0071586">
    <property type="term" value="P:CAAX-box protein processing"/>
    <property type="evidence" value="ECO:0007669"/>
    <property type="project" value="InterPro"/>
</dbReference>
<evidence type="ECO:0000256" key="14">
    <source>
        <dbReference type="SAM" id="Phobius"/>
    </source>
</evidence>
<feature type="transmembrane region" description="Helical" evidence="14">
    <location>
        <begin position="88"/>
        <end position="110"/>
    </location>
</feature>
<reference evidence="17 19" key="1">
    <citation type="submission" date="2014-03" db="EMBL/GenBank/DDBJ databases">
        <title>Complete genome sequence of a deeply braunched marine Bacteroidia bacterium Draconibacterium orientale type strain FH5T.</title>
        <authorList>
            <person name="Li X."/>
            <person name="Wang X."/>
            <person name="Xie Z."/>
            <person name="Du Z."/>
            <person name="Chen G."/>
        </authorList>
    </citation>
    <scope>NUCLEOTIDE SEQUENCE [LARGE SCALE GENOMIC DNA]</scope>
    <source>
        <strain evidence="17 19">FH5</strain>
    </source>
</reference>
<evidence type="ECO:0000313" key="18">
    <source>
        <dbReference type="EMBL" id="SET88129.1"/>
    </source>
</evidence>
<evidence type="ECO:0000256" key="9">
    <source>
        <dbReference type="ARBA" id="ARBA00023049"/>
    </source>
</evidence>
<dbReference type="InterPro" id="IPR001915">
    <property type="entry name" value="Peptidase_M48"/>
</dbReference>
<feature type="binding site" evidence="12">
    <location>
        <position position="279"/>
    </location>
    <ligand>
        <name>Zn(2+)</name>
        <dbReference type="ChEBI" id="CHEBI:29105"/>
        <note>catalytic</note>
    </ligand>
</feature>
<feature type="active site" description="Proton donor" evidence="11">
    <location>
        <position position="357"/>
    </location>
</feature>
<keyword evidence="7 12" id="KW-0862">Zinc</keyword>
<evidence type="ECO:0000256" key="10">
    <source>
        <dbReference type="ARBA" id="ARBA00023136"/>
    </source>
</evidence>
<proteinExistence type="inferred from homology"/>
<evidence type="ECO:0000256" key="11">
    <source>
        <dbReference type="PIRSR" id="PIRSR627057-1"/>
    </source>
</evidence>
<comment type="cofactor">
    <cofactor evidence="12 13">
        <name>Zn(2+)</name>
        <dbReference type="ChEBI" id="CHEBI:29105"/>
    </cofactor>
    <text evidence="12 13">Binds 1 zinc ion per subunit.</text>
</comment>
<evidence type="ECO:0000256" key="1">
    <source>
        <dbReference type="ARBA" id="ARBA00004477"/>
    </source>
</evidence>
<feature type="domain" description="Peptidase M48" evidence="15">
    <location>
        <begin position="205"/>
        <end position="409"/>
    </location>
</feature>
<evidence type="ECO:0000259" key="15">
    <source>
        <dbReference type="Pfam" id="PF01435"/>
    </source>
</evidence>
<evidence type="ECO:0000256" key="6">
    <source>
        <dbReference type="ARBA" id="ARBA00022824"/>
    </source>
</evidence>
<dbReference type="Gene3D" id="3.30.2010.10">
    <property type="entry name" value="Metalloproteases ('zincins'), catalytic domain"/>
    <property type="match status" value="1"/>
</dbReference>
<dbReference type="FunFam" id="3.30.2010.10:FF:000002">
    <property type="entry name" value="CAAX prenyl protease"/>
    <property type="match status" value="1"/>
</dbReference>
<dbReference type="RefSeq" id="WP_038554085.1">
    <property type="nucleotide sequence ID" value="NZ_CAXXJF010000002.1"/>
</dbReference>
<keyword evidence="2 13" id="KW-0645">Protease</keyword>
<dbReference type="HOGENOM" id="CLU_025947_1_0_10"/>
<evidence type="ECO:0000256" key="5">
    <source>
        <dbReference type="ARBA" id="ARBA00022801"/>
    </source>
</evidence>
<keyword evidence="4 12" id="KW-0479">Metal-binding</keyword>
<dbReference type="KEGG" id="dori:FH5T_00220"/>
<reference evidence="18 20" key="2">
    <citation type="submission" date="2016-10" db="EMBL/GenBank/DDBJ databases">
        <authorList>
            <person name="de Groot N.N."/>
        </authorList>
    </citation>
    <scope>NUCLEOTIDE SEQUENCE [LARGE SCALE GENOMIC DNA]</scope>
    <source>
        <strain evidence="18 20">DSM 25947</strain>
    </source>
</reference>
<accession>X5DW63</accession>
<feature type="binding site" evidence="12">
    <location>
        <position position="275"/>
    </location>
    <ligand>
        <name>Zn(2+)</name>
        <dbReference type="ChEBI" id="CHEBI:29105"/>
        <note>catalytic</note>
    </ligand>
</feature>
<dbReference type="STRING" id="1168034.FH5T_00220"/>
<dbReference type="Pfam" id="PF16491">
    <property type="entry name" value="Peptidase_M48_N"/>
    <property type="match status" value="1"/>
</dbReference>
<dbReference type="GO" id="GO:0046872">
    <property type="term" value="F:metal ion binding"/>
    <property type="evidence" value="ECO:0007669"/>
    <property type="project" value="UniProtKB-KW"/>
</dbReference>
<keyword evidence="3 14" id="KW-0812">Transmembrane</keyword>
<feature type="binding site" evidence="12">
    <location>
        <position position="353"/>
    </location>
    <ligand>
        <name>Zn(2+)</name>
        <dbReference type="ChEBI" id="CHEBI:29105"/>
        <note>catalytic</note>
    </ligand>
</feature>
<dbReference type="CDD" id="cd07343">
    <property type="entry name" value="M48A_Zmpste24p_like"/>
    <property type="match status" value="1"/>
</dbReference>
<dbReference type="EMBL" id="CP007451">
    <property type="protein sequence ID" value="AHW58511.1"/>
    <property type="molecule type" value="Genomic_DNA"/>
</dbReference>
<dbReference type="InterPro" id="IPR032456">
    <property type="entry name" value="Peptidase_M48_N"/>
</dbReference>
<feature type="domain" description="CAAX prenyl protease 1 N-terminal" evidence="16">
    <location>
        <begin position="29"/>
        <end position="202"/>
    </location>
</feature>
<sequence>MHEILFWIIIGILVVDFIFEKYLSYLNTTTMSDTIPEEVKGIYDEEKYKKQQAYQRENHRFGILTSSFSMVITLAMFLLYGFALVDGWAWSFTGNAILAALIFFGIIMFASDIIGTPFEIYDTFKIEEKYGFNKTTPKIFVLDKVKGWLVSAVIGGGLLALVIFIYQLTGNMFWVYAWLVVSAFSIFMAMFYSNLIVPLFNKQTPLEEGELRDAISAFAHKVGFKLDNIFVIDGSKRSTKANAYFTGLGAKKRIVLYDTLINDLETEELVAVLAHEIGHNKKKHVVQGLLIGLVQTAIVLFVFGLLIDSPVLSAALGVEEPNFHIGMVAFGVLYSPISFFTGIFMNMLSRKNEYQADRFAAENYKPEALASALKKLSINNLSNLTPHKTFVFFHYSHPTLLQRLAFLKSFEK</sequence>
<dbReference type="PANTHER" id="PTHR10120">
    <property type="entry name" value="CAAX PRENYL PROTEASE 1"/>
    <property type="match status" value="1"/>
</dbReference>
<keyword evidence="5 13" id="KW-0378">Hydrolase</keyword>
<evidence type="ECO:0000256" key="12">
    <source>
        <dbReference type="PIRSR" id="PIRSR627057-2"/>
    </source>
</evidence>
<evidence type="ECO:0000313" key="17">
    <source>
        <dbReference type="EMBL" id="AHW58511.1"/>
    </source>
</evidence>
<feature type="transmembrane region" description="Helical" evidence="14">
    <location>
        <begin position="61"/>
        <end position="82"/>
    </location>
</feature>
<evidence type="ECO:0000313" key="20">
    <source>
        <dbReference type="Proteomes" id="UP000181981"/>
    </source>
</evidence>
<evidence type="ECO:0000256" key="4">
    <source>
        <dbReference type="ARBA" id="ARBA00022723"/>
    </source>
</evidence>
<name>X5DW63_9BACT</name>
<feature type="transmembrane region" description="Helical" evidence="14">
    <location>
        <begin position="148"/>
        <end position="167"/>
    </location>
</feature>
<dbReference type="GO" id="GO:0004222">
    <property type="term" value="F:metalloendopeptidase activity"/>
    <property type="evidence" value="ECO:0007669"/>
    <property type="project" value="InterPro"/>
</dbReference>
<keyword evidence="19" id="KW-1185">Reference proteome</keyword>
<feature type="transmembrane region" description="Helical" evidence="14">
    <location>
        <begin position="6"/>
        <end position="23"/>
    </location>
</feature>
<dbReference type="eggNOG" id="COG0501">
    <property type="taxonomic scope" value="Bacteria"/>
</dbReference>
<feature type="transmembrane region" description="Helical" evidence="14">
    <location>
        <begin position="289"/>
        <end position="307"/>
    </location>
</feature>
<gene>
    <name evidence="17" type="ORF">FH5T_00220</name>
    <name evidence="18" type="ORF">SAMN05444285_1275</name>
</gene>
<keyword evidence="10 14" id="KW-0472">Membrane</keyword>
<organism evidence="18 20">
    <name type="scientific">Draconibacterium orientale</name>
    <dbReference type="NCBI Taxonomy" id="1168034"/>
    <lineage>
        <taxon>Bacteria</taxon>
        <taxon>Pseudomonadati</taxon>
        <taxon>Bacteroidota</taxon>
        <taxon>Bacteroidia</taxon>
        <taxon>Marinilabiliales</taxon>
        <taxon>Prolixibacteraceae</taxon>
        <taxon>Draconibacterium</taxon>
    </lineage>
</organism>
<evidence type="ECO:0000256" key="8">
    <source>
        <dbReference type="ARBA" id="ARBA00022989"/>
    </source>
</evidence>
<dbReference type="AlphaFoldDB" id="X5DW63"/>
<dbReference type="InterPro" id="IPR027057">
    <property type="entry name" value="CAXX_Prtase_1"/>
</dbReference>
<feature type="active site" evidence="11">
    <location>
        <position position="276"/>
    </location>
</feature>
<dbReference type="OrthoDB" id="9781930at2"/>
<comment type="similarity">
    <text evidence="13">Belongs to the peptidase M48 family.</text>
</comment>
<dbReference type="Proteomes" id="UP000181981">
    <property type="component" value="Unassembled WGS sequence"/>
</dbReference>
<dbReference type="Proteomes" id="UP000023772">
    <property type="component" value="Chromosome"/>
</dbReference>
<keyword evidence="9 13" id="KW-0482">Metalloprotease</keyword>